<dbReference type="RefSeq" id="WP_285663349.1">
    <property type="nucleotide sequence ID" value="NZ_BSTX01000002.1"/>
</dbReference>
<keyword evidence="2" id="KW-1185">Reference proteome</keyword>
<proteinExistence type="predicted"/>
<name>A0A9W6SLL9_9ACTN</name>
<protein>
    <submittedName>
        <fullName evidence="1">Uncharacterized protein</fullName>
    </submittedName>
</protein>
<sequence>MTDLLAALRRADHDSLATAEAEHAACGATGDCLRCFTSAPCDLLRAIRLVNGRDPETGSAAKTSP</sequence>
<dbReference type="Proteomes" id="UP001165079">
    <property type="component" value="Unassembled WGS sequence"/>
</dbReference>
<evidence type="ECO:0000313" key="1">
    <source>
        <dbReference type="EMBL" id="GLZ78177.1"/>
    </source>
</evidence>
<dbReference type="EMBL" id="BSTX01000002">
    <property type="protein sequence ID" value="GLZ78177.1"/>
    <property type="molecule type" value="Genomic_DNA"/>
</dbReference>
<reference evidence="1" key="1">
    <citation type="submission" date="2023-03" db="EMBL/GenBank/DDBJ databases">
        <title>Actinorhabdospora filicis NBRC 111898.</title>
        <authorList>
            <person name="Ichikawa N."/>
            <person name="Sato H."/>
            <person name="Tonouchi N."/>
        </authorList>
    </citation>
    <scope>NUCLEOTIDE SEQUENCE</scope>
    <source>
        <strain evidence="1">NBRC 111898</strain>
    </source>
</reference>
<accession>A0A9W6SLL9</accession>
<comment type="caution">
    <text evidence="1">The sequence shown here is derived from an EMBL/GenBank/DDBJ whole genome shotgun (WGS) entry which is preliminary data.</text>
</comment>
<gene>
    <name evidence="1" type="ORF">Afil01_29840</name>
</gene>
<evidence type="ECO:0000313" key="2">
    <source>
        <dbReference type="Proteomes" id="UP001165079"/>
    </source>
</evidence>
<organism evidence="1 2">
    <name type="scientific">Actinorhabdospora filicis</name>
    <dbReference type="NCBI Taxonomy" id="1785913"/>
    <lineage>
        <taxon>Bacteria</taxon>
        <taxon>Bacillati</taxon>
        <taxon>Actinomycetota</taxon>
        <taxon>Actinomycetes</taxon>
        <taxon>Micromonosporales</taxon>
        <taxon>Micromonosporaceae</taxon>
        <taxon>Actinorhabdospora</taxon>
    </lineage>
</organism>
<dbReference type="AlphaFoldDB" id="A0A9W6SLL9"/>